<keyword evidence="3" id="KW-1185">Reference proteome</keyword>
<dbReference type="AlphaFoldDB" id="A0AAW1NYW6"/>
<name>A0AAW1NYW6_9CHLO</name>
<gene>
    <name evidence="2" type="ORF">WJX73_009372</name>
</gene>
<comment type="caution">
    <text evidence="2">The sequence shown here is derived from an EMBL/GenBank/DDBJ whole genome shotgun (WGS) entry which is preliminary data.</text>
</comment>
<dbReference type="Pfam" id="PF08719">
    <property type="entry name" value="NADAR"/>
    <property type="match status" value="1"/>
</dbReference>
<organism evidence="2 3">
    <name type="scientific">Symbiochloris irregularis</name>
    <dbReference type="NCBI Taxonomy" id="706552"/>
    <lineage>
        <taxon>Eukaryota</taxon>
        <taxon>Viridiplantae</taxon>
        <taxon>Chlorophyta</taxon>
        <taxon>core chlorophytes</taxon>
        <taxon>Trebouxiophyceae</taxon>
        <taxon>Trebouxiales</taxon>
        <taxon>Trebouxiaceae</taxon>
        <taxon>Symbiochloris</taxon>
    </lineage>
</organism>
<dbReference type="Gene3D" id="1.10.357.40">
    <property type="entry name" value="YbiA-like"/>
    <property type="match status" value="1"/>
</dbReference>
<evidence type="ECO:0000313" key="3">
    <source>
        <dbReference type="Proteomes" id="UP001465755"/>
    </source>
</evidence>
<dbReference type="InterPro" id="IPR012816">
    <property type="entry name" value="NADAR"/>
</dbReference>
<proteinExistence type="predicted"/>
<dbReference type="Proteomes" id="UP001465755">
    <property type="component" value="Unassembled WGS sequence"/>
</dbReference>
<dbReference type="EMBL" id="JALJOQ010000061">
    <property type="protein sequence ID" value="KAK9803245.1"/>
    <property type="molecule type" value="Genomic_DNA"/>
</dbReference>
<feature type="domain" description="NADAR" evidence="1">
    <location>
        <begin position="55"/>
        <end position="114"/>
    </location>
</feature>
<protein>
    <recommendedName>
        <fullName evidence="1">NADAR domain-containing protein</fullName>
    </recommendedName>
</protein>
<evidence type="ECO:0000313" key="2">
    <source>
        <dbReference type="EMBL" id="KAK9803245.1"/>
    </source>
</evidence>
<reference evidence="2 3" key="1">
    <citation type="journal article" date="2024" name="Nat. Commun.">
        <title>Phylogenomics reveals the evolutionary origins of lichenization in chlorophyte algae.</title>
        <authorList>
            <person name="Puginier C."/>
            <person name="Libourel C."/>
            <person name="Otte J."/>
            <person name="Skaloud P."/>
            <person name="Haon M."/>
            <person name="Grisel S."/>
            <person name="Petersen M."/>
            <person name="Berrin J.G."/>
            <person name="Delaux P.M."/>
            <person name="Dal Grande F."/>
            <person name="Keller J."/>
        </authorList>
    </citation>
    <scope>NUCLEOTIDE SEQUENCE [LARGE SCALE GENOMIC DNA]</scope>
    <source>
        <strain evidence="2 3">SAG 2036</strain>
    </source>
</reference>
<evidence type="ECO:0000259" key="1">
    <source>
        <dbReference type="Pfam" id="PF08719"/>
    </source>
</evidence>
<dbReference type="InterPro" id="IPR037238">
    <property type="entry name" value="YbiA-like_sf"/>
</dbReference>
<sequence length="116" mass="13178">MSVAILTRAHLRLTVLARRPAASPATLPQRAACLLNLRLLRQHRYVKEAKVYCTGAVMTAERYMMHRKALLFAPDSAITEEILRPGKTQKEIKALGQQIPHFGQETWLSHRYEITG</sequence>
<accession>A0AAW1NYW6</accession>